<dbReference type="AlphaFoldDB" id="A0A5D4UC17"/>
<reference evidence="2 3" key="1">
    <citation type="submission" date="2019-08" db="EMBL/GenBank/DDBJ databases">
        <title>Bacillus genomes from the desert of Cuatro Cienegas, Coahuila.</title>
        <authorList>
            <person name="Olmedo-Alvarez G."/>
        </authorList>
    </citation>
    <scope>NUCLEOTIDE SEQUENCE [LARGE SCALE GENOMIC DNA]</scope>
    <source>
        <strain evidence="2 3">CH87b_3T</strain>
    </source>
</reference>
<dbReference type="SUPFAM" id="SSF54593">
    <property type="entry name" value="Glyoxalase/Bleomycin resistance protein/Dihydroxybiphenyl dioxygenase"/>
    <property type="match status" value="1"/>
</dbReference>
<proteinExistence type="predicted"/>
<dbReference type="InterPro" id="IPR004360">
    <property type="entry name" value="Glyas_Fos-R_dOase_dom"/>
</dbReference>
<evidence type="ECO:0000313" key="2">
    <source>
        <dbReference type="EMBL" id="TYS84651.1"/>
    </source>
</evidence>
<evidence type="ECO:0000259" key="1">
    <source>
        <dbReference type="PROSITE" id="PS51819"/>
    </source>
</evidence>
<dbReference type="OrthoDB" id="2354281at2"/>
<evidence type="ECO:0000313" key="3">
    <source>
        <dbReference type="Proteomes" id="UP000324269"/>
    </source>
</evidence>
<dbReference type="RefSeq" id="WP_148969082.1">
    <property type="nucleotide sequence ID" value="NZ_CANLNA010000002.1"/>
</dbReference>
<dbReference type="PROSITE" id="PS51819">
    <property type="entry name" value="VOC"/>
    <property type="match status" value="1"/>
</dbReference>
<gene>
    <name evidence="2" type="ORF">FZC85_14885</name>
</gene>
<feature type="domain" description="VOC" evidence="1">
    <location>
        <begin position="9"/>
        <end position="121"/>
    </location>
</feature>
<dbReference type="EMBL" id="VTEZ01000004">
    <property type="protein sequence ID" value="TYS84651.1"/>
    <property type="molecule type" value="Genomic_DNA"/>
</dbReference>
<dbReference type="Gene3D" id="3.10.180.10">
    <property type="entry name" value="2,3-Dihydroxybiphenyl 1,2-Dioxygenase, domain 1"/>
    <property type="match status" value="1"/>
</dbReference>
<dbReference type="InterPro" id="IPR037523">
    <property type="entry name" value="VOC_core"/>
</dbReference>
<comment type="caution">
    <text evidence="2">The sequence shown here is derived from an EMBL/GenBank/DDBJ whole genome shotgun (WGS) entry which is preliminary data.</text>
</comment>
<dbReference type="Proteomes" id="UP000324269">
    <property type="component" value="Unassembled WGS sequence"/>
</dbReference>
<dbReference type="Pfam" id="PF00903">
    <property type="entry name" value="Glyoxalase"/>
    <property type="match status" value="1"/>
</dbReference>
<organism evidence="2 3">
    <name type="scientific">Rossellomorea aquimaris</name>
    <dbReference type="NCBI Taxonomy" id="189382"/>
    <lineage>
        <taxon>Bacteria</taxon>
        <taxon>Bacillati</taxon>
        <taxon>Bacillota</taxon>
        <taxon>Bacilli</taxon>
        <taxon>Bacillales</taxon>
        <taxon>Bacillaceae</taxon>
        <taxon>Rossellomorea</taxon>
    </lineage>
</organism>
<protein>
    <submittedName>
        <fullName evidence="2">VOC family protein</fullName>
    </submittedName>
</protein>
<name>A0A5D4UC17_9BACI</name>
<sequence length="121" mass="13893">MLKSPIKNKVNLVFIPVSDIEKSKEWYSKMLGIEKGEDHFDHLFVADMDGAGMILDTMPMWKDENGKGPRLNFPAIQFATDDIHDSYQFMKDNGVELVTDIQNDQYFVFKDPDGNVLMVCQ</sequence>
<accession>A0A5D4UC17</accession>
<dbReference type="InterPro" id="IPR029068">
    <property type="entry name" value="Glyas_Bleomycin-R_OHBP_Dase"/>
</dbReference>